<feature type="binding site" evidence="7">
    <location>
        <begin position="90"/>
        <end position="97"/>
    </location>
    <ligand>
        <name>ATP</name>
        <dbReference type="ChEBI" id="CHEBI:30616"/>
    </ligand>
</feature>
<dbReference type="SUPFAM" id="SSF52540">
    <property type="entry name" value="P-loop containing nucleoside triphosphate hydrolases"/>
    <property type="match status" value="1"/>
</dbReference>
<dbReference type="GO" id="GO:0003777">
    <property type="term" value="F:microtubule motor activity"/>
    <property type="evidence" value="ECO:0007669"/>
    <property type="project" value="InterPro"/>
</dbReference>
<dbReference type="Pfam" id="PF00225">
    <property type="entry name" value="Kinesin"/>
    <property type="match status" value="1"/>
</dbReference>
<evidence type="ECO:0000313" key="9">
    <source>
        <dbReference type="EMBL" id="EPZ33588.1"/>
    </source>
</evidence>
<evidence type="ECO:0000259" key="8">
    <source>
        <dbReference type="PROSITE" id="PS50067"/>
    </source>
</evidence>
<evidence type="ECO:0000256" key="1">
    <source>
        <dbReference type="ARBA" id="ARBA00004245"/>
    </source>
</evidence>
<keyword evidence="5 7" id="KW-0505">Motor protein</keyword>
<dbReference type="GO" id="GO:0000278">
    <property type="term" value="P:mitotic cell cycle"/>
    <property type="evidence" value="ECO:0007669"/>
    <property type="project" value="TreeGrafter"/>
</dbReference>
<dbReference type="AlphaFoldDB" id="A0A075ATN2"/>
<dbReference type="SMART" id="SM00129">
    <property type="entry name" value="KISc"/>
    <property type="match status" value="1"/>
</dbReference>
<evidence type="ECO:0000256" key="4">
    <source>
        <dbReference type="ARBA" id="ARBA00023054"/>
    </source>
</evidence>
<dbReference type="PROSITE" id="PS50067">
    <property type="entry name" value="KINESIN_MOTOR_2"/>
    <property type="match status" value="1"/>
</dbReference>
<dbReference type="GO" id="GO:0005874">
    <property type="term" value="C:microtubule"/>
    <property type="evidence" value="ECO:0007669"/>
    <property type="project" value="UniProtKB-KW"/>
</dbReference>
<dbReference type="PANTHER" id="PTHR47968">
    <property type="entry name" value="CENTROMERE PROTEIN E"/>
    <property type="match status" value="1"/>
</dbReference>
<dbReference type="Gene3D" id="3.40.850.10">
    <property type="entry name" value="Kinesin motor domain"/>
    <property type="match status" value="1"/>
</dbReference>
<comment type="subcellular location">
    <subcellularLocation>
        <location evidence="1">Cytoplasm</location>
        <location evidence="1">Cytoskeleton</location>
    </subcellularLocation>
</comment>
<reference evidence="9 10" key="1">
    <citation type="journal article" date="2013" name="Curr. Biol.">
        <title>Shared signatures of parasitism and phylogenomics unite Cryptomycota and microsporidia.</title>
        <authorList>
            <person name="James T.Y."/>
            <person name="Pelin A."/>
            <person name="Bonen L."/>
            <person name="Ahrendt S."/>
            <person name="Sain D."/>
            <person name="Corradi N."/>
            <person name="Stajich J.E."/>
        </authorList>
    </citation>
    <scope>NUCLEOTIDE SEQUENCE [LARGE SCALE GENOMIC DNA]</scope>
    <source>
        <strain evidence="9 10">CSF55</strain>
    </source>
</reference>
<evidence type="ECO:0000256" key="7">
    <source>
        <dbReference type="PROSITE-ProRule" id="PRU00283"/>
    </source>
</evidence>
<keyword evidence="6" id="KW-0206">Cytoskeleton</keyword>
<sequence>MSESVKVAVRCRPFNEREKRQNEIKILDIDASSCAVTIKNPKKQQETPKTFTYDYVYDDNSKQIDVYNMTARPIVDAVLEGYNGTIFAYGQTGTGKSFSMEGVRDVPELRGIIPNSFSQIFSHINASPNKQFLVRASYLEIYNEEVRDLLSKTPKGLELKEHPETGVYVKDLSNFVVKSIQEMEQLINVGQKNRIVGATNMNDHLSRSHNLHHNS</sequence>
<dbReference type="InterPro" id="IPR027417">
    <property type="entry name" value="P-loop_NTPase"/>
</dbReference>
<dbReference type="GO" id="GO:0007018">
    <property type="term" value="P:microtubule-based movement"/>
    <property type="evidence" value="ECO:0007669"/>
    <property type="project" value="InterPro"/>
</dbReference>
<dbReference type="Proteomes" id="UP000030755">
    <property type="component" value="Unassembled WGS sequence"/>
</dbReference>
<keyword evidence="2" id="KW-0963">Cytoplasm</keyword>
<comment type="similarity">
    <text evidence="7">Belongs to the TRAFAC class myosin-kinesin ATPase superfamily. Kinesin family.</text>
</comment>
<evidence type="ECO:0000256" key="3">
    <source>
        <dbReference type="ARBA" id="ARBA00022701"/>
    </source>
</evidence>
<evidence type="ECO:0000256" key="6">
    <source>
        <dbReference type="ARBA" id="ARBA00023212"/>
    </source>
</evidence>
<keyword evidence="4" id="KW-0175">Coiled coil</keyword>
<dbReference type="PRINTS" id="PR00380">
    <property type="entry name" value="KINESINHEAVY"/>
</dbReference>
<evidence type="ECO:0000256" key="5">
    <source>
        <dbReference type="ARBA" id="ARBA00023175"/>
    </source>
</evidence>
<dbReference type="STRING" id="988480.A0A075ATN2"/>
<feature type="domain" description="Kinesin motor" evidence="8">
    <location>
        <begin position="4"/>
        <end position="215"/>
    </location>
</feature>
<gene>
    <name evidence="9" type="ORF">O9G_000363</name>
</gene>
<dbReference type="EMBL" id="KE561047">
    <property type="protein sequence ID" value="EPZ33588.1"/>
    <property type="molecule type" value="Genomic_DNA"/>
</dbReference>
<evidence type="ECO:0000313" key="10">
    <source>
        <dbReference type="Proteomes" id="UP000030755"/>
    </source>
</evidence>
<dbReference type="PANTHER" id="PTHR47968:SF76">
    <property type="entry name" value="KINESIN-LIKE PROTEIN"/>
    <property type="match status" value="1"/>
</dbReference>
<accession>A0A075ATN2</accession>
<keyword evidence="10" id="KW-1185">Reference proteome</keyword>
<evidence type="ECO:0000256" key="2">
    <source>
        <dbReference type="ARBA" id="ARBA00022490"/>
    </source>
</evidence>
<keyword evidence="7" id="KW-0067">ATP-binding</keyword>
<keyword evidence="7" id="KW-0547">Nucleotide-binding</keyword>
<proteinExistence type="inferred from homology"/>
<dbReference type="OrthoDB" id="3176171at2759"/>
<dbReference type="InterPro" id="IPR036961">
    <property type="entry name" value="Kinesin_motor_dom_sf"/>
</dbReference>
<dbReference type="GO" id="GO:0008017">
    <property type="term" value="F:microtubule binding"/>
    <property type="evidence" value="ECO:0007669"/>
    <property type="project" value="InterPro"/>
</dbReference>
<dbReference type="OMA" id="ECCITAK"/>
<dbReference type="InterPro" id="IPR001752">
    <property type="entry name" value="Kinesin_motor_dom"/>
</dbReference>
<name>A0A075ATN2_ROZAC</name>
<dbReference type="GO" id="GO:0005524">
    <property type="term" value="F:ATP binding"/>
    <property type="evidence" value="ECO:0007669"/>
    <property type="project" value="UniProtKB-UniRule"/>
</dbReference>
<organism evidence="9 10">
    <name type="scientific">Rozella allomycis (strain CSF55)</name>
    <dbReference type="NCBI Taxonomy" id="988480"/>
    <lineage>
        <taxon>Eukaryota</taxon>
        <taxon>Fungi</taxon>
        <taxon>Fungi incertae sedis</taxon>
        <taxon>Cryptomycota</taxon>
        <taxon>Cryptomycota incertae sedis</taxon>
        <taxon>Rozella</taxon>
    </lineage>
</organism>
<keyword evidence="3" id="KW-0493">Microtubule</keyword>
<dbReference type="HOGENOM" id="CLU_001485_2_9_1"/>
<dbReference type="InterPro" id="IPR027640">
    <property type="entry name" value="Kinesin-like_fam"/>
</dbReference>
<protein>
    <submittedName>
        <fullName evidence="9">Kinesin, motor domain-containing protein</fullName>
    </submittedName>
</protein>